<comment type="caution">
    <text evidence="1">The sequence shown here is derived from an EMBL/GenBank/DDBJ whole genome shotgun (WGS) entry which is preliminary data.</text>
</comment>
<evidence type="ECO:0000313" key="1">
    <source>
        <dbReference type="EMBL" id="KQL18853.1"/>
    </source>
</evidence>
<dbReference type="Proteomes" id="UP000050996">
    <property type="component" value="Unassembled WGS sequence"/>
</dbReference>
<keyword evidence="2" id="KW-1185">Reference proteome</keyword>
<dbReference type="EMBL" id="LJIX01000006">
    <property type="protein sequence ID" value="KQL18853.1"/>
    <property type="molecule type" value="Genomic_DNA"/>
</dbReference>
<evidence type="ECO:0000313" key="2">
    <source>
        <dbReference type="Proteomes" id="UP000050996"/>
    </source>
</evidence>
<reference evidence="1 2" key="1">
    <citation type="submission" date="2015-09" db="EMBL/GenBank/DDBJ databases">
        <title>Genome sequencing project for genomic taxonomy and phylogenomics of Bacillus-like bacteria.</title>
        <authorList>
            <person name="Liu B."/>
            <person name="Wang J."/>
            <person name="Zhu Y."/>
            <person name="Liu G."/>
            <person name="Chen Q."/>
            <person name="Chen Z."/>
            <person name="Lan J."/>
            <person name="Che J."/>
            <person name="Ge C."/>
            <person name="Shi H."/>
            <person name="Pan Z."/>
            <person name="Liu X."/>
        </authorList>
    </citation>
    <scope>NUCLEOTIDE SEQUENCE [LARGE SCALE GENOMIC DNA]</scope>
    <source>
        <strain evidence="1 2">FJAT-18043</strain>
    </source>
</reference>
<accession>A0A0Q3T5U6</accession>
<dbReference type="STRING" id="1637975.AN957_09910"/>
<gene>
    <name evidence="1" type="ORF">AN957_09910</name>
</gene>
<dbReference type="AlphaFoldDB" id="A0A0Q3T5U6"/>
<name>A0A0Q3T5U6_9BACI</name>
<dbReference type="PATRIC" id="fig|1637975.4.peg.1765"/>
<sequence length="122" mass="13672">MAWNLTEATEYIRLNTLDNEDFLDADDDRKTAILNVSKRTLDRKFTGKNIPNEAVFIFAAVLGAAFNDTNKLQQQGVASFSIKGIAFTFKDWAKKDIDSLIPAEVYDVIGVPSGRQVKWTVL</sequence>
<organism evidence="1 2">
    <name type="scientific">Cytobacillus solani</name>
    <dbReference type="NCBI Taxonomy" id="1637975"/>
    <lineage>
        <taxon>Bacteria</taxon>
        <taxon>Bacillati</taxon>
        <taxon>Bacillota</taxon>
        <taxon>Bacilli</taxon>
        <taxon>Bacillales</taxon>
        <taxon>Bacillaceae</taxon>
        <taxon>Cytobacillus</taxon>
    </lineage>
</organism>
<proteinExistence type="predicted"/>
<protein>
    <submittedName>
        <fullName evidence="1">Uncharacterized protein</fullName>
    </submittedName>
</protein>